<dbReference type="AlphaFoldDB" id="A0A3L6FYF8"/>
<dbReference type="GO" id="GO:0020037">
    <property type="term" value="F:heme binding"/>
    <property type="evidence" value="ECO:0007669"/>
    <property type="project" value="InterPro"/>
</dbReference>
<dbReference type="ExpressionAtlas" id="A0A3L6FYF8">
    <property type="expression patterns" value="baseline and differential"/>
</dbReference>
<feature type="region of interest" description="Disordered" evidence="9">
    <location>
        <begin position="616"/>
        <end position="637"/>
    </location>
</feature>
<proteinExistence type="inferred from homology"/>
<reference evidence="12" key="1">
    <citation type="journal article" date="2018" name="Nat. Genet.">
        <title>Extensive intraspecific gene order and gene structural variations between Mo17 and other maize genomes.</title>
        <authorList>
            <person name="Sun S."/>
            <person name="Zhou Y."/>
            <person name="Chen J."/>
            <person name="Shi J."/>
            <person name="Zhao H."/>
            <person name="Zhao H."/>
            <person name="Song W."/>
            <person name="Zhang M."/>
            <person name="Cui Y."/>
            <person name="Dong X."/>
            <person name="Liu H."/>
            <person name="Ma X."/>
            <person name="Jiao Y."/>
            <person name="Wang B."/>
            <person name="Wei X."/>
            <person name="Stein J.C."/>
            <person name="Glaubitz J.C."/>
            <person name="Lu F."/>
            <person name="Yu G."/>
            <person name="Liang C."/>
            <person name="Fengler K."/>
            <person name="Li B."/>
            <person name="Rafalski A."/>
            <person name="Schnable P.S."/>
            <person name="Ware D.H."/>
            <person name="Buckler E.S."/>
            <person name="Lai J."/>
        </authorList>
    </citation>
    <scope>NUCLEOTIDE SEQUENCE [LARGE SCALE GENOMIC DNA]</scope>
    <source>
        <tissue evidence="12">Seedling</tissue>
    </source>
</reference>
<comment type="similarity">
    <text evidence="3">Belongs to the DHHC palmitoyltransferase family.</text>
</comment>
<dbReference type="InterPro" id="IPR035979">
    <property type="entry name" value="RBD_domain_sf"/>
</dbReference>
<dbReference type="GO" id="GO:0004601">
    <property type="term" value="F:peroxidase activity"/>
    <property type="evidence" value="ECO:0007669"/>
    <property type="project" value="InterPro"/>
</dbReference>
<dbReference type="InterPro" id="IPR050825">
    <property type="entry name" value="RBM42_RBP45_47-like"/>
</dbReference>
<dbReference type="InterPro" id="IPR001594">
    <property type="entry name" value="Palmitoyltrfase_DHHC"/>
</dbReference>
<dbReference type="Pfam" id="PF01529">
    <property type="entry name" value="DHHC"/>
    <property type="match status" value="1"/>
</dbReference>
<dbReference type="FunFam" id="3.30.70.330:FF:000159">
    <property type="entry name" value="tRNA selenocysteine 1-associated protein 1"/>
    <property type="match status" value="1"/>
</dbReference>
<evidence type="ECO:0000256" key="5">
    <source>
        <dbReference type="ARBA" id="ARBA00022884"/>
    </source>
</evidence>
<dbReference type="InterPro" id="IPR000504">
    <property type="entry name" value="RRM_dom"/>
</dbReference>
<comment type="subcellular location">
    <subcellularLocation>
        <location evidence="2">Membrane</location>
        <topology evidence="2">Multi-pass membrane protein</topology>
    </subcellularLocation>
    <subcellularLocation>
        <location evidence="1">Nucleus</location>
    </subcellularLocation>
</comment>
<feature type="region of interest" description="Disordered" evidence="9">
    <location>
        <begin position="672"/>
        <end position="697"/>
    </location>
</feature>
<dbReference type="Proteomes" id="UP000251960">
    <property type="component" value="Chromosome 2"/>
</dbReference>
<feature type="compositionally biased region" description="Basic and acidic residues" evidence="9">
    <location>
        <begin position="935"/>
        <end position="944"/>
    </location>
</feature>
<keyword evidence="5 8" id="KW-0694">RNA-binding</keyword>
<dbReference type="GO" id="GO:0003729">
    <property type="term" value="F:mRNA binding"/>
    <property type="evidence" value="ECO:0007669"/>
    <property type="project" value="InterPro"/>
</dbReference>
<dbReference type="GO" id="GO:0005634">
    <property type="term" value="C:nucleus"/>
    <property type="evidence" value="ECO:0007669"/>
    <property type="project" value="UniProtKB-SubCell"/>
</dbReference>
<evidence type="ECO:0000256" key="7">
    <source>
        <dbReference type="ARBA" id="ARBA00023136"/>
    </source>
</evidence>
<dbReference type="InterPro" id="IPR012677">
    <property type="entry name" value="Nucleotide-bd_a/b_plait_sf"/>
</dbReference>
<evidence type="ECO:0000256" key="1">
    <source>
        <dbReference type="ARBA" id="ARBA00004123"/>
    </source>
</evidence>
<dbReference type="PANTHER" id="PTHR47640:SF14">
    <property type="entry name" value="OS07G0516900 PROTEIN"/>
    <property type="match status" value="1"/>
</dbReference>
<evidence type="ECO:0000256" key="4">
    <source>
        <dbReference type="ARBA" id="ARBA00022692"/>
    </source>
</evidence>
<evidence type="ECO:0000256" key="6">
    <source>
        <dbReference type="ARBA" id="ARBA00022989"/>
    </source>
</evidence>
<evidence type="ECO:0000313" key="12">
    <source>
        <dbReference type="EMBL" id="PWZ39898.1"/>
    </source>
</evidence>
<feature type="region of interest" description="Disordered" evidence="9">
    <location>
        <begin position="837"/>
        <end position="859"/>
    </location>
</feature>
<gene>
    <name evidence="12" type="primary">PAT19_0</name>
    <name evidence="12" type="ORF">Zm00014a_016048</name>
</gene>
<dbReference type="InterPro" id="IPR002207">
    <property type="entry name" value="Peroxidase_I"/>
</dbReference>
<evidence type="ECO:0000256" key="10">
    <source>
        <dbReference type="SAM" id="Phobius"/>
    </source>
</evidence>
<dbReference type="Gene3D" id="3.30.70.330">
    <property type="match status" value="1"/>
</dbReference>
<sequence>MVGLVGGSTARAEHVVANAGGEAEYVRRMHRHAPTEHQCTSTLVKHIKAPVHLVWELVRRFDQPQRYKPFVRNCVVRGDQLEVGSLRDVNVNPGLPATTSTERLEQLDDDLHILGVKFVGGDHRLQLAGVVAVEVTGGPDVPFHPGREFKQIVMNMLDCFRLTVEYGVRSSQNLGDEQPQACEIKAQLVRTAEAARQLALMLEVERPSYQGRNSVYQSSSKMMSAISVAHLGCKDMDAVDVGVVGMVDSQSLSSALEKLYFWERKLYAEVKITSVKIIRNKQTGHSEGYGFIEFSSRAAAEHTLINFNGQMMSNVEMTFKLNWASASTGDKRGDSGSDHTIFVGDLAHGVTDSMLEDVFRANIREQRYPREVVAITVYSVLCIAFYAFFSPFLGKDLYQYIAVGIYSFLALSVLILYVRCTAIDPADSGILISMDDILIYKSEDTQDEAGKPGLRNDEDIRKHKSCFGRVCFCCAIFTTGDCRGGDEANHQEDYGEEALFCTLCNAEWLNNCVGRKNYITFLCLMAVSLAWLAAECGVGIAVFVRCFTDKTVIEDQIGEKLGYGLSRAPFATIVALATALSMLASVPLGELFFFHMILIRKGITTYEYVVAMRAQSEPPGPSVNDDQQSLASSPMSSAPTAFSGSSFARHYKGAWCTPPRIFIDQDEIIPHLEPGRVPSTVDPDTTDPMERTKTHPKRPVRISAWKLAKLDSNEAMKAAAKARASSSVLKPINTRNQYEADSDSLSSRNSVISADTGHHRYPRSCGNSQYKPSYPPSRASADDIELYPQTPSSFQSNSRTSTPIAEHHPSKHFNPIYQTSANRSPFSAKASVSEAPVSEITNAGRSYPPPQADRSSRSSVYWDQEAGRFVSAQANQGSSSRPAYPDLLYTGQNIFFGGPLIADPAARSFRDPGGSSQRSAGPRSHQLPVFVPSDPQKDQLSRLP</sequence>
<feature type="transmembrane region" description="Helical" evidence="10">
    <location>
        <begin position="398"/>
        <end position="418"/>
    </location>
</feature>
<dbReference type="InterPro" id="IPR006867">
    <property type="entry name" value="DUF632"/>
</dbReference>
<feature type="region of interest" description="Disordered" evidence="9">
    <location>
        <begin position="905"/>
        <end position="944"/>
    </location>
</feature>
<feature type="region of interest" description="Disordered" evidence="9">
    <location>
        <begin position="737"/>
        <end position="819"/>
    </location>
</feature>
<dbReference type="PROSITE" id="PS50102">
    <property type="entry name" value="RRM"/>
    <property type="match status" value="1"/>
</dbReference>
<dbReference type="PANTHER" id="PTHR47640">
    <property type="entry name" value="TRNA SELENOCYSTEINE 1-ASSOCIATED PROTEIN 1-RELATED-RELATED"/>
    <property type="match status" value="1"/>
</dbReference>
<dbReference type="EMBL" id="NCVQ01000003">
    <property type="protein sequence ID" value="PWZ39898.1"/>
    <property type="molecule type" value="Genomic_DNA"/>
</dbReference>
<feature type="transmembrane region" description="Helical" evidence="10">
    <location>
        <begin position="570"/>
        <end position="594"/>
    </location>
</feature>
<name>A0A3L6FYF8_MAIZE</name>
<dbReference type="Pfam" id="PF10604">
    <property type="entry name" value="Polyketide_cyc2"/>
    <property type="match status" value="1"/>
</dbReference>
<dbReference type="GO" id="GO:0016020">
    <property type="term" value="C:membrane"/>
    <property type="evidence" value="ECO:0007669"/>
    <property type="project" value="UniProtKB-SubCell"/>
</dbReference>
<dbReference type="SUPFAM" id="SSF55961">
    <property type="entry name" value="Bet v1-like"/>
    <property type="match status" value="1"/>
</dbReference>
<protein>
    <recommendedName>
        <fullName evidence="11">RRM domain-containing protein</fullName>
    </recommendedName>
</protein>
<keyword evidence="7 10" id="KW-0472">Membrane</keyword>
<dbReference type="GO" id="GO:0006979">
    <property type="term" value="P:response to oxidative stress"/>
    <property type="evidence" value="ECO:0007669"/>
    <property type="project" value="InterPro"/>
</dbReference>
<feature type="transmembrane region" description="Helical" evidence="10">
    <location>
        <begin position="518"/>
        <end position="544"/>
    </location>
</feature>
<feature type="compositionally biased region" description="Polar residues" evidence="9">
    <location>
        <begin position="624"/>
        <end position="637"/>
    </location>
</feature>
<feature type="transmembrane region" description="Helical" evidence="10">
    <location>
        <begin position="372"/>
        <end position="392"/>
    </location>
</feature>
<accession>A0A3L6FYF8</accession>
<dbReference type="Pfam" id="PF04782">
    <property type="entry name" value="DUF632"/>
    <property type="match status" value="1"/>
</dbReference>
<keyword evidence="6 10" id="KW-1133">Transmembrane helix</keyword>
<evidence type="ECO:0000256" key="3">
    <source>
        <dbReference type="ARBA" id="ARBA00008574"/>
    </source>
</evidence>
<feature type="compositionally biased region" description="Polar residues" evidence="9">
    <location>
        <begin position="789"/>
        <end position="803"/>
    </location>
</feature>
<evidence type="ECO:0000256" key="2">
    <source>
        <dbReference type="ARBA" id="ARBA00004141"/>
    </source>
</evidence>
<dbReference type="SUPFAM" id="SSF54928">
    <property type="entry name" value="RNA-binding domain, RBD"/>
    <property type="match status" value="1"/>
</dbReference>
<dbReference type="CDD" id="cd07821">
    <property type="entry name" value="PYR_PYL_RCAR_like"/>
    <property type="match status" value="1"/>
</dbReference>
<evidence type="ECO:0000256" key="9">
    <source>
        <dbReference type="SAM" id="MobiDB-lite"/>
    </source>
</evidence>
<keyword evidence="4 10" id="KW-0812">Transmembrane</keyword>
<dbReference type="GO" id="GO:0016409">
    <property type="term" value="F:palmitoyltransferase activity"/>
    <property type="evidence" value="ECO:0007669"/>
    <property type="project" value="InterPro"/>
</dbReference>
<organism evidence="12">
    <name type="scientific">Zea mays</name>
    <name type="common">Maize</name>
    <dbReference type="NCBI Taxonomy" id="4577"/>
    <lineage>
        <taxon>Eukaryota</taxon>
        <taxon>Viridiplantae</taxon>
        <taxon>Streptophyta</taxon>
        <taxon>Embryophyta</taxon>
        <taxon>Tracheophyta</taxon>
        <taxon>Spermatophyta</taxon>
        <taxon>Magnoliopsida</taxon>
        <taxon>Liliopsida</taxon>
        <taxon>Poales</taxon>
        <taxon>Poaceae</taxon>
        <taxon>PACMAD clade</taxon>
        <taxon>Panicoideae</taxon>
        <taxon>Andropogonodae</taxon>
        <taxon>Andropogoneae</taxon>
        <taxon>Tripsacinae</taxon>
        <taxon>Zea</taxon>
    </lineage>
</organism>
<dbReference type="PRINTS" id="PR00459">
    <property type="entry name" value="ASPEROXIDASE"/>
</dbReference>
<evidence type="ECO:0000259" key="11">
    <source>
        <dbReference type="PROSITE" id="PS50102"/>
    </source>
</evidence>
<feature type="domain" description="RRM" evidence="11">
    <location>
        <begin position="240"/>
        <end position="326"/>
    </location>
</feature>
<dbReference type="InterPro" id="IPR019587">
    <property type="entry name" value="Polyketide_cyclase/dehydratase"/>
</dbReference>
<dbReference type="InterPro" id="IPR023393">
    <property type="entry name" value="START-like_dom_sf"/>
</dbReference>
<comment type="caution">
    <text evidence="12">The sequence shown here is derived from an EMBL/GenBank/DDBJ whole genome shotgun (WGS) entry which is preliminary data.</text>
</comment>
<dbReference type="Gene3D" id="3.30.530.20">
    <property type="match status" value="1"/>
</dbReference>
<feature type="compositionally biased region" description="Polar residues" evidence="9">
    <location>
        <begin position="737"/>
        <end position="753"/>
    </location>
</feature>
<evidence type="ECO:0000256" key="8">
    <source>
        <dbReference type="PROSITE-ProRule" id="PRU00176"/>
    </source>
</evidence>